<comment type="caution">
    <text evidence="1">The sequence shown here is derived from an EMBL/GenBank/DDBJ whole genome shotgun (WGS) entry which is preliminary data.</text>
</comment>
<sequence>MSFAQQVVVKDETKTKRTSTLPQKIHNVFHKKKHYSGYKTKHVVKKAKV</sequence>
<evidence type="ECO:0000313" key="2">
    <source>
        <dbReference type="Proteomes" id="UP000186720"/>
    </source>
</evidence>
<dbReference type="AlphaFoldDB" id="A0A1Q5ZUV1"/>
<name>A0A1Q5ZUV1_9SPHI</name>
<accession>A0A1Q5ZUV1</accession>
<evidence type="ECO:0000313" key="1">
    <source>
        <dbReference type="EMBL" id="OKS85559.1"/>
    </source>
</evidence>
<dbReference type="Proteomes" id="UP000186720">
    <property type="component" value="Unassembled WGS sequence"/>
</dbReference>
<proteinExistence type="predicted"/>
<keyword evidence="2" id="KW-1185">Reference proteome</keyword>
<gene>
    <name evidence="1" type="ORF">RG47T_1005</name>
</gene>
<protein>
    <submittedName>
        <fullName evidence="1">Uncharacterized protein</fullName>
    </submittedName>
</protein>
<dbReference type="EMBL" id="MPPL01000001">
    <property type="protein sequence ID" value="OKS85559.1"/>
    <property type="molecule type" value="Genomic_DNA"/>
</dbReference>
<reference evidence="1 2" key="1">
    <citation type="submission" date="2016-11" db="EMBL/GenBank/DDBJ databases">
        <title>Whole Genome Sequencing of Mucilaginibacter polytrichastri RG4-7(T) isolated from the moss sample.</title>
        <authorList>
            <person name="Li Y."/>
        </authorList>
    </citation>
    <scope>NUCLEOTIDE SEQUENCE [LARGE SCALE GENOMIC DNA]</scope>
    <source>
        <strain evidence="1 2">RG4-7</strain>
    </source>
</reference>
<organism evidence="1 2">
    <name type="scientific">Mucilaginibacter polytrichastri</name>
    <dbReference type="NCBI Taxonomy" id="1302689"/>
    <lineage>
        <taxon>Bacteria</taxon>
        <taxon>Pseudomonadati</taxon>
        <taxon>Bacteroidota</taxon>
        <taxon>Sphingobacteriia</taxon>
        <taxon>Sphingobacteriales</taxon>
        <taxon>Sphingobacteriaceae</taxon>
        <taxon>Mucilaginibacter</taxon>
    </lineage>
</organism>